<comment type="caution">
    <text evidence="7">The sequence shown here is derived from an EMBL/GenBank/DDBJ whole genome shotgun (WGS) entry which is preliminary data.</text>
</comment>
<gene>
    <name evidence="7" type="ORF">DFP72DRAFT_858416</name>
</gene>
<protein>
    <recommendedName>
        <fullName evidence="6">MYND-type domain-containing protein</fullName>
    </recommendedName>
</protein>
<keyword evidence="3" id="KW-0862">Zinc</keyword>
<evidence type="ECO:0000256" key="3">
    <source>
        <dbReference type="ARBA" id="ARBA00022833"/>
    </source>
</evidence>
<dbReference type="Gene3D" id="6.10.140.2220">
    <property type="match status" value="1"/>
</dbReference>
<evidence type="ECO:0000313" key="7">
    <source>
        <dbReference type="EMBL" id="KAF6743775.1"/>
    </source>
</evidence>
<dbReference type="PROSITE" id="PS50865">
    <property type="entry name" value="ZF_MYND_2"/>
    <property type="match status" value="1"/>
</dbReference>
<feature type="region of interest" description="Disordered" evidence="5">
    <location>
        <begin position="502"/>
        <end position="536"/>
    </location>
</feature>
<evidence type="ECO:0000313" key="8">
    <source>
        <dbReference type="Proteomes" id="UP000521943"/>
    </source>
</evidence>
<evidence type="ECO:0000256" key="5">
    <source>
        <dbReference type="SAM" id="MobiDB-lite"/>
    </source>
</evidence>
<dbReference type="SUPFAM" id="SSF144232">
    <property type="entry name" value="HIT/MYND zinc finger-like"/>
    <property type="match status" value="1"/>
</dbReference>
<sequence>MIKKSSKQKNQKLLDAVGHEESLATLTALEAKYAYSEADLKPLEVVLPIIRNTPREEELGSAEVESSRLRAIKGIFIALNALGAVCRDPASRKQAISLIHPYWDYVARWLRLTVEKNTPSKRKENAFLSAHLLVSLAHLHDELTANLLTSNDIVHLALDLWCRKSCPMQGYESLTLDGTEICPIVVLLHDATLDKSSRQTIASHLEDTGRLYGFSRGLRRHMRVLNSEVDNLTAVAATTRIERLIDITNRVGDESKELWPVLVRGAFLSTAVDILRCILTSTSGNLLVSRVARAILMSALDCVDIPQCAIPAFIQLVLPIMAVELSLKANRDEIASLVAQLPQSDQEFWDIFKKGYDRISCLTSEGANTVGLCDNLNHLPTQLVASRMPQTCSGCRSVAYCSAECQKEDWLRFHRQECREASFTRRDRKALGMSSPVCYKGTMASLIVSLYNECEQPVTRLLRRTTARILWTLDIRSESYLVRKAGGMPGAEDELEIKPDQLGIDQPQGWSDRQSADSTPDVDSAAPDWPSSPAPPHLSRRIGAFLEESNNHIHLVEGLFKHGNEDFHYLMRFLDRGKLYDIANDGSDDIERALYDIARITLTLERVRWLWIARPCWTIA</sequence>
<keyword evidence="8" id="KW-1185">Reference proteome</keyword>
<accession>A0A8H6HB25</accession>
<organism evidence="7 8">
    <name type="scientific">Ephemerocybe angulata</name>
    <dbReference type="NCBI Taxonomy" id="980116"/>
    <lineage>
        <taxon>Eukaryota</taxon>
        <taxon>Fungi</taxon>
        <taxon>Dikarya</taxon>
        <taxon>Basidiomycota</taxon>
        <taxon>Agaricomycotina</taxon>
        <taxon>Agaricomycetes</taxon>
        <taxon>Agaricomycetidae</taxon>
        <taxon>Agaricales</taxon>
        <taxon>Agaricineae</taxon>
        <taxon>Psathyrellaceae</taxon>
        <taxon>Ephemerocybe</taxon>
    </lineage>
</organism>
<keyword evidence="1" id="KW-0479">Metal-binding</keyword>
<dbReference type="GO" id="GO:0008270">
    <property type="term" value="F:zinc ion binding"/>
    <property type="evidence" value="ECO:0007669"/>
    <property type="project" value="UniProtKB-KW"/>
</dbReference>
<feature type="compositionally biased region" description="Polar residues" evidence="5">
    <location>
        <begin position="508"/>
        <end position="518"/>
    </location>
</feature>
<feature type="domain" description="MYND-type" evidence="6">
    <location>
        <begin position="373"/>
        <end position="418"/>
    </location>
</feature>
<dbReference type="AlphaFoldDB" id="A0A8H6HB25"/>
<evidence type="ECO:0000256" key="4">
    <source>
        <dbReference type="PROSITE-ProRule" id="PRU00134"/>
    </source>
</evidence>
<evidence type="ECO:0000256" key="2">
    <source>
        <dbReference type="ARBA" id="ARBA00022771"/>
    </source>
</evidence>
<name>A0A8H6HB25_9AGAR</name>
<dbReference type="OrthoDB" id="194358at2759"/>
<evidence type="ECO:0000256" key="1">
    <source>
        <dbReference type="ARBA" id="ARBA00022723"/>
    </source>
</evidence>
<dbReference type="Pfam" id="PF01753">
    <property type="entry name" value="zf-MYND"/>
    <property type="match status" value="1"/>
</dbReference>
<dbReference type="InterPro" id="IPR002893">
    <property type="entry name" value="Znf_MYND"/>
</dbReference>
<proteinExistence type="predicted"/>
<dbReference type="Proteomes" id="UP000521943">
    <property type="component" value="Unassembled WGS sequence"/>
</dbReference>
<keyword evidence="2 4" id="KW-0863">Zinc-finger</keyword>
<evidence type="ECO:0000259" key="6">
    <source>
        <dbReference type="PROSITE" id="PS50865"/>
    </source>
</evidence>
<reference evidence="7 8" key="1">
    <citation type="submission" date="2020-07" db="EMBL/GenBank/DDBJ databases">
        <title>Comparative genomics of pyrophilous fungi reveals a link between fire events and developmental genes.</title>
        <authorList>
            <consortium name="DOE Joint Genome Institute"/>
            <person name="Steindorff A.S."/>
            <person name="Carver A."/>
            <person name="Calhoun S."/>
            <person name="Stillman K."/>
            <person name="Liu H."/>
            <person name="Lipzen A."/>
            <person name="Pangilinan J."/>
            <person name="Labutti K."/>
            <person name="Bruns T.D."/>
            <person name="Grigoriev I.V."/>
        </authorList>
    </citation>
    <scope>NUCLEOTIDE SEQUENCE [LARGE SCALE GENOMIC DNA]</scope>
    <source>
        <strain evidence="7 8">CBS 144469</strain>
    </source>
</reference>
<dbReference type="EMBL" id="JACGCI010000136">
    <property type="protein sequence ID" value="KAF6743775.1"/>
    <property type="molecule type" value="Genomic_DNA"/>
</dbReference>